<accession>A0A9P6JVY7</accession>
<protein>
    <submittedName>
        <fullName evidence="10">Zn-dependent exopeptidase</fullName>
    </submittedName>
</protein>
<dbReference type="InterPro" id="IPR001680">
    <property type="entry name" value="WD40_rpt"/>
</dbReference>
<proteinExistence type="inferred from homology"/>
<keyword evidence="4" id="KW-0479">Metal-binding</keyword>
<gene>
    <name evidence="10" type="ORF">CPB83DRAFT_844321</name>
</gene>
<dbReference type="GO" id="GO:0008233">
    <property type="term" value="F:peptidase activity"/>
    <property type="evidence" value="ECO:0007669"/>
    <property type="project" value="UniProtKB-KW"/>
</dbReference>
<dbReference type="Gene3D" id="3.30.70.360">
    <property type="match status" value="1"/>
</dbReference>
<dbReference type="InterPro" id="IPR015943">
    <property type="entry name" value="WD40/YVTN_repeat-like_dom_sf"/>
</dbReference>
<dbReference type="SUPFAM" id="SSF53187">
    <property type="entry name" value="Zn-dependent exopeptidases"/>
    <property type="match status" value="1"/>
</dbReference>
<dbReference type="GO" id="GO:0006751">
    <property type="term" value="P:glutathione catabolic process"/>
    <property type="evidence" value="ECO:0007669"/>
    <property type="project" value="InterPro"/>
</dbReference>
<name>A0A9P6JVY7_9AGAR</name>
<dbReference type="EMBL" id="MU157826">
    <property type="protein sequence ID" value="KAF9534498.1"/>
    <property type="molecule type" value="Genomic_DNA"/>
</dbReference>
<dbReference type="SMART" id="SM00320">
    <property type="entry name" value="WD40"/>
    <property type="match status" value="7"/>
</dbReference>
<dbReference type="PANTHER" id="PTHR43270:SF8">
    <property type="entry name" value="DI- AND TRIPEPTIDASE DUG2-RELATED"/>
    <property type="match status" value="1"/>
</dbReference>
<dbReference type="PROSITE" id="PS50082">
    <property type="entry name" value="WD_REPEATS_2"/>
    <property type="match status" value="2"/>
</dbReference>
<dbReference type="Proteomes" id="UP000807306">
    <property type="component" value="Unassembled WGS sequence"/>
</dbReference>
<dbReference type="Pfam" id="PF07687">
    <property type="entry name" value="M20_dimer"/>
    <property type="match status" value="1"/>
</dbReference>
<keyword evidence="3" id="KW-0645">Protease</keyword>
<reference evidence="10" key="1">
    <citation type="submission" date="2020-11" db="EMBL/GenBank/DDBJ databases">
        <authorList>
            <consortium name="DOE Joint Genome Institute"/>
            <person name="Ahrendt S."/>
            <person name="Riley R."/>
            <person name="Andreopoulos W."/>
            <person name="Labutti K."/>
            <person name="Pangilinan J."/>
            <person name="Ruiz-Duenas F.J."/>
            <person name="Barrasa J.M."/>
            <person name="Sanchez-Garcia M."/>
            <person name="Camarero S."/>
            <person name="Miyauchi S."/>
            <person name="Serrano A."/>
            <person name="Linde D."/>
            <person name="Babiker R."/>
            <person name="Drula E."/>
            <person name="Ayuso-Fernandez I."/>
            <person name="Pacheco R."/>
            <person name="Padilla G."/>
            <person name="Ferreira P."/>
            <person name="Barriuso J."/>
            <person name="Kellner H."/>
            <person name="Castanera R."/>
            <person name="Alfaro M."/>
            <person name="Ramirez L."/>
            <person name="Pisabarro A.G."/>
            <person name="Kuo A."/>
            <person name="Tritt A."/>
            <person name="Lipzen A."/>
            <person name="He G."/>
            <person name="Yan M."/>
            <person name="Ng V."/>
            <person name="Cullen D."/>
            <person name="Martin F."/>
            <person name="Rosso M.-N."/>
            <person name="Henrissat B."/>
            <person name="Hibbett D."/>
            <person name="Martinez A.T."/>
            <person name="Grigoriev I.V."/>
        </authorList>
    </citation>
    <scope>NUCLEOTIDE SEQUENCE</scope>
    <source>
        <strain evidence="10">CBS 506.95</strain>
    </source>
</reference>
<dbReference type="InterPro" id="IPR002933">
    <property type="entry name" value="Peptidase_M20"/>
</dbReference>
<dbReference type="InterPro" id="IPR011650">
    <property type="entry name" value="Peptidase_M20_dimer"/>
</dbReference>
<dbReference type="InterPro" id="IPR017149">
    <property type="entry name" value="GSH_degradosome_Dug2"/>
</dbReference>
<evidence type="ECO:0000313" key="10">
    <source>
        <dbReference type="EMBL" id="KAF9534498.1"/>
    </source>
</evidence>
<dbReference type="GO" id="GO:0006508">
    <property type="term" value="P:proteolysis"/>
    <property type="evidence" value="ECO:0007669"/>
    <property type="project" value="UniProtKB-KW"/>
</dbReference>
<dbReference type="AlphaFoldDB" id="A0A9P6JVY7"/>
<dbReference type="Pfam" id="PF01546">
    <property type="entry name" value="Peptidase_M20"/>
    <property type="match status" value="1"/>
</dbReference>
<keyword evidence="6" id="KW-0378">Hydrolase</keyword>
<feature type="compositionally biased region" description="Low complexity" evidence="8">
    <location>
        <begin position="160"/>
        <end position="169"/>
    </location>
</feature>
<evidence type="ECO:0000256" key="8">
    <source>
        <dbReference type="SAM" id="MobiDB-lite"/>
    </source>
</evidence>
<feature type="repeat" description="WD" evidence="7">
    <location>
        <begin position="72"/>
        <end position="113"/>
    </location>
</feature>
<evidence type="ECO:0000313" key="11">
    <source>
        <dbReference type="Proteomes" id="UP000807306"/>
    </source>
</evidence>
<evidence type="ECO:0000256" key="1">
    <source>
        <dbReference type="ARBA" id="ARBA00006247"/>
    </source>
</evidence>
<dbReference type="Gene3D" id="3.40.630.10">
    <property type="entry name" value="Zn peptidases"/>
    <property type="match status" value="1"/>
</dbReference>
<dbReference type="InterPro" id="IPR051458">
    <property type="entry name" value="Cyt/Met_Dipeptidase"/>
</dbReference>
<feature type="domain" description="Peptidase M20 dimerisation" evidence="9">
    <location>
        <begin position="660"/>
        <end position="797"/>
    </location>
</feature>
<comment type="caution">
    <text evidence="10">The sequence shown here is derived from an EMBL/GenBank/DDBJ whole genome shotgun (WGS) entry which is preliminary data.</text>
</comment>
<evidence type="ECO:0000256" key="7">
    <source>
        <dbReference type="PROSITE-ProRule" id="PRU00221"/>
    </source>
</evidence>
<feature type="compositionally biased region" description="Polar residues" evidence="8">
    <location>
        <begin position="529"/>
        <end position="539"/>
    </location>
</feature>
<feature type="compositionally biased region" description="Low complexity" evidence="8">
    <location>
        <begin position="547"/>
        <end position="560"/>
    </location>
</feature>
<dbReference type="SUPFAM" id="SSF50978">
    <property type="entry name" value="WD40 repeat-like"/>
    <property type="match status" value="1"/>
</dbReference>
<dbReference type="OrthoDB" id="7832001at2759"/>
<feature type="region of interest" description="Disordered" evidence="8">
    <location>
        <begin position="160"/>
        <end position="179"/>
    </location>
</feature>
<evidence type="ECO:0000256" key="6">
    <source>
        <dbReference type="ARBA" id="ARBA00022801"/>
    </source>
</evidence>
<organism evidence="10 11">
    <name type="scientific">Crepidotus variabilis</name>
    <dbReference type="NCBI Taxonomy" id="179855"/>
    <lineage>
        <taxon>Eukaryota</taxon>
        <taxon>Fungi</taxon>
        <taxon>Dikarya</taxon>
        <taxon>Basidiomycota</taxon>
        <taxon>Agaricomycotina</taxon>
        <taxon>Agaricomycetes</taxon>
        <taxon>Agaricomycetidae</taxon>
        <taxon>Agaricales</taxon>
        <taxon>Agaricineae</taxon>
        <taxon>Crepidotaceae</taxon>
        <taxon>Crepidotus</taxon>
    </lineage>
</organism>
<dbReference type="PANTHER" id="PTHR43270">
    <property type="entry name" value="BETA-ALA-HIS DIPEPTIDASE"/>
    <property type="match status" value="1"/>
</dbReference>
<dbReference type="PROSITE" id="PS50294">
    <property type="entry name" value="WD_REPEATS_REGION"/>
    <property type="match status" value="1"/>
</dbReference>
<dbReference type="InterPro" id="IPR036322">
    <property type="entry name" value="WD40_repeat_dom_sf"/>
</dbReference>
<feature type="repeat" description="WD" evidence="7">
    <location>
        <begin position="396"/>
        <end position="411"/>
    </location>
</feature>
<feature type="region of interest" description="Disordered" evidence="8">
    <location>
        <begin position="204"/>
        <end position="227"/>
    </location>
</feature>
<feature type="region of interest" description="Disordered" evidence="8">
    <location>
        <begin position="529"/>
        <end position="561"/>
    </location>
</feature>
<evidence type="ECO:0000256" key="2">
    <source>
        <dbReference type="ARBA" id="ARBA00022574"/>
    </source>
</evidence>
<sequence>MNQNFTSPIIPHPSLSRELQSESGNPVLVHSLHEAKSSVLSLAATDEYIFSGNQNEEISVWNKTTFQLKCTLRGHTGSVLDLEYAPDKNWLFSSSGDSTIRVWSTETLEPLYLIDPYLETGAGDLFSLTWSSTLQTIYVGCQNTSLQWFSFKGAPPPTLSSNPTCSTPSSSPPTISPSVSRKAHKFFDSYPQYERRAADIHANNGVQSGSRTPRIPGRGSPDSTGSVIPHPKEFVAIPPENVIDSAHYGYIYCMTYLREGDKTGVQIATGSGDETVKVWSCKPDNLVPELVHEFSFSHGAVLALVAKGDTIYAGCQDGYVKVLDLETKTLVRTIIVQEGVDILAMSRLGSDLYTCSANGWIKRWSSAFDCTASWKAHDGISLSSLVTKRSSGEFCLVTGGNDDHINVWDVKPPKVRVRPTEDEEENKCAHSCIGTGTFHDTMIYALSKFITIPSISSDPAHREDCRQSAIWLRKCLGQLGAHTHLLPTGEGNNPIVLATFKGSINEKPKRRILFYGHYDVISAPFTPSNNANQNTSPASPTAPFDMPTTSAATPALSTSSGGWTSDAFTLTGRNGYLYGRGATDNKGPIIAVACAAADLLSRRALEVDLVFLVEGEEEFGSTGFEDSVEKHKDLIGDIDAILVSNSTWIGDDRPCITYGLRGVIRCGLQIVGPHPDLHSGVEGGAVAEPMMDMVKLLATLTEGDRTVRIPGFYDAVRPQTDKEKESYKLLSEVTQRPASLLSSRWREPSLTVHNVEISGPKNATVIPACVKAQISIRIVPDQDLDTIVKALQEYLQSSFDSQDSPNSLKFQVEHTADWWLGDLEDHWFKSLESAVQEEWGVAPLQIREGGSIPSVPYLEKVFKCHALHLPMGQSSDQAHLPDERISLVNLQKGKAVVERFLVKVAQEV</sequence>
<dbReference type="PRINTS" id="PR00320">
    <property type="entry name" value="GPROTEINBRPT"/>
</dbReference>
<evidence type="ECO:0000256" key="3">
    <source>
        <dbReference type="ARBA" id="ARBA00022670"/>
    </source>
</evidence>
<keyword evidence="5" id="KW-0677">Repeat</keyword>
<dbReference type="InterPro" id="IPR020472">
    <property type="entry name" value="WD40_PAC1"/>
</dbReference>
<comment type="similarity">
    <text evidence="1">Belongs to the peptidase M20A family.</text>
</comment>
<dbReference type="InterPro" id="IPR036264">
    <property type="entry name" value="Bact_exopeptidase_dim_dom"/>
</dbReference>
<dbReference type="Pfam" id="PF00400">
    <property type="entry name" value="WD40"/>
    <property type="match status" value="2"/>
</dbReference>
<keyword evidence="11" id="KW-1185">Reference proteome</keyword>
<evidence type="ECO:0000256" key="4">
    <source>
        <dbReference type="ARBA" id="ARBA00022723"/>
    </source>
</evidence>
<evidence type="ECO:0000259" key="9">
    <source>
        <dbReference type="Pfam" id="PF07687"/>
    </source>
</evidence>
<evidence type="ECO:0000256" key="5">
    <source>
        <dbReference type="ARBA" id="ARBA00022737"/>
    </source>
</evidence>
<dbReference type="GO" id="GO:0046872">
    <property type="term" value="F:metal ion binding"/>
    <property type="evidence" value="ECO:0007669"/>
    <property type="project" value="UniProtKB-KW"/>
</dbReference>
<dbReference type="PIRSF" id="PIRSF037237">
    <property type="entry name" value="Peptidase_WD_repeats_DUG2"/>
    <property type="match status" value="1"/>
</dbReference>
<dbReference type="Gene3D" id="2.130.10.10">
    <property type="entry name" value="YVTN repeat-like/Quinoprotein amine dehydrogenase"/>
    <property type="match status" value="2"/>
</dbReference>
<dbReference type="SUPFAM" id="SSF55031">
    <property type="entry name" value="Bacterial exopeptidase dimerisation domain"/>
    <property type="match status" value="1"/>
</dbReference>
<keyword evidence="2 7" id="KW-0853">WD repeat</keyword>